<dbReference type="GO" id="GO:0005768">
    <property type="term" value="C:endosome"/>
    <property type="evidence" value="ECO:0007669"/>
    <property type="project" value="TreeGrafter"/>
</dbReference>
<name>A0A5N6QL02_9ROSI</name>
<dbReference type="OrthoDB" id="2013972at2759"/>
<evidence type="ECO:0000256" key="5">
    <source>
        <dbReference type="ARBA" id="ARBA00022692"/>
    </source>
</evidence>
<keyword evidence="4 10" id="KW-0808">Transferase</keyword>
<evidence type="ECO:0000256" key="6">
    <source>
        <dbReference type="ARBA" id="ARBA00022968"/>
    </source>
</evidence>
<evidence type="ECO:0000313" key="11">
    <source>
        <dbReference type="EMBL" id="KAE7999797.1"/>
    </source>
</evidence>
<dbReference type="SUPFAM" id="SSF53335">
    <property type="entry name" value="S-adenosyl-L-methionine-dependent methyltransferases"/>
    <property type="match status" value="2"/>
</dbReference>
<dbReference type="PANTHER" id="PTHR10108:SF1059">
    <property type="entry name" value="METHYLTRANSFERASE PMT15-RELATED"/>
    <property type="match status" value="1"/>
</dbReference>
<keyword evidence="8 10" id="KW-0472">Membrane</keyword>
<evidence type="ECO:0000256" key="4">
    <source>
        <dbReference type="ARBA" id="ARBA00022679"/>
    </source>
</evidence>
<dbReference type="Proteomes" id="UP000327013">
    <property type="component" value="Chromosome 1"/>
</dbReference>
<dbReference type="GO" id="GO:0032259">
    <property type="term" value="P:methylation"/>
    <property type="evidence" value="ECO:0007669"/>
    <property type="project" value="UniProtKB-KW"/>
</dbReference>
<keyword evidence="12" id="KW-1185">Reference proteome</keyword>
<evidence type="ECO:0000256" key="8">
    <source>
        <dbReference type="ARBA" id="ARBA00023136"/>
    </source>
</evidence>
<evidence type="ECO:0000256" key="3">
    <source>
        <dbReference type="ARBA" id="ARBA00022603"/>
    </source>
</evidence>
<dbReference type="EC" id="2.1.1.-" evidence="10"/>
<protein>
    <recommendedName>
        <fullName evidence="10">Methyltransferase</fullName>
        <ecNumber evidence="10">2.1.1.-</ecNumber>
    </recommendedName>
</protein>
<keyword evidence="5 10" id="KW-0812">Transmembrane</keyword>
<dbReference type="InterPro" id="IPR004159">
    <property type="entry name" value="Put_SAM_MeTrfase"/>
</dbReference>
<dbReference type="Gene3D" id="3.40.50.150">
    <property type="entry name" value="Vaccinia Virus protein VP39"/>
    <property type="match status" value="1"/>
</dbReference>
<keyword evidence="3 10" id="KW-0489">Methyltransferase</keyword>
<feature type="transmembrane region" description="Helical" evidence="10">
    <location>
        <begin position="20"/>
        <end position="39"/>
    </location>
</feature>
<reference evidence="11 12" key="1">
    <citation type="submission" date="2019-06" db="EMBL/GenBank/DDBJ databases">
        <title>A chromosomal-level reference genome of Carpinus fangiana (Coryloideae, Betulaceae).</title>
        <authorList>
            <person name="Yang X."/>
            <person name="Wang Z."/>
            <person name="Zhang L."/>
            <person name="Hao G."/>
            <person name="Liu J."/>
            <person name="Yang Y."/>
        </authorList>
    </citation>
    <scope>NUCLEOTIDE SEQUENCE [LARGE SCALE GENOMIC DNA]</scope>
    <source>
        <strain evidence="11">Cfa_2016G</strain>
        <tissue evidence="11">Leaf</tissue>
    </source>
</reference>
<evidence type="ECO:0000256" key="9">
    <source>
        <dbReference type="ARBA" id="ARBA00023180"/>
    </source>
</evidence>
<dbReference type="GO" id="GO:0005789">
    <property type="term" value="C:endoplasmic reticulum membrane"/>
    <property type="evidence" value="ECO:0007669"/>
    <property type="project" value="UniProtKB-SubCell"/>
</dbReference>
<keyword evidence="6 10" id="KW-0735">Signal-anchor</keyword>
<dbReference type="CDD" id="cd02440">
    <property type="entry name" value="AdoMet_MTases"/>
    <property type="match status" value="1"/>
</dbReference>
<dbReference type="Pfam" id="PF03141">
    <property type="entry name" value="Methyltransf_29"/>
    <property type="match status" value="1"/>
</dbReference>
<comment type="subcellular location">
    <subcellularLocation>
        <location evidence="1">Endoplasmic reticulum membrane</location>
        <topology evidence="1">Single-pass type II membrane protein</topology>
    </subcellularLocation>
    <subcellularLocation>
        <location evidence="10">Membrane</location>
        <topology evidence="10">Single-pass type II membrane protein</topology>
    </subcellularLocation>
</comment>
<dbReference type="GO" id="GO:0008168">
    <property type="term" value="F:methyltransferase activity"/>
    <property type="evidence" value="ECO:0007669"/>
    <property type="project" value="UniProtKB-UniRule"/>
</dbReference>
<proteinExistence type="inferred from homology"/>
<keyword evidence="9 10" id="KW-0325">Glycoprotein</keyword>
<evidence type="ECO:0000256" key="7">
    <source>
        <dbReference type="ARBA" id="ARBA00022989"/>
    </source>
</evidence>
<dbReference type="PANTHER" id="PTHR10108">
    <property type="entry name" value="SAM-DEPENDENT METHYLTRANSFERASE"/>
    <property type="match status" value="1"/>
</dbReference>
<comment type="similarity">
    <text evidence="2 10">Belongs to the methyltransferase superfamily.</text>
</comment>
<evidence type="ECO:0000256" key="2">
    <source>
        <dbReference type="ARBA" id="ARBA00008361"/>
    </source>
</evidence>
<dbReference type="AlphaFoldDB" id="A0A5N6QL02"/>
<evidence type="ECO:0000256" key="10">
    <source>
        <dbReference type="RuleBase" id="RU366043"/>
    </source>
</evidence>
<evidence type="ECO:0000313" key="12">
    <source>
        <dbReference type="Proteomes" id="UP000327013"/>
    </source>
</evidence>
<gene>
    <name evidence="11" type="ORF">FH972_004195</name>
</gene>
<evidence type="ECO:0000256" key="1">
    <source>
        <dbReference type="ARBA" id="ARBA00004648"/>
    </source>
</evidence>
<dbReference type="EMBL" id="CM017321">
    <property type="protein sequence ID" value="KAE7999797.1"/>
    <property type="molecule type" value="Genomic_DNA"/>
</dbReference>
<dbReference type="GO" id="GO:0005802">
    <property type="term" value="C:trans-Golgi network"/>
    <property type="evidence" value="ECO:0007669"/>
    <property type="project" value="TreeGrafter"/>
</dbReference>
<dbReference type="FunFam" id="3.40.50.150:FF:000123">
    <property type="entry name" value="Putative methyltransferase PMT15"/>
    <property type="match status" value="1"/>
</dbReference>
<sequence length="640" mass="72991">MAFQNPLLYLLGFKTKRANLYCLGLTAILCSLFYLVGLWTHSSSTTASAISSAFSGVSCSDQPNNTITTTTTTVHLDFSAHHQGPEPPVNDEERRLDRIPPCDANLSEYTPCEDAQRSLKFDRNMLIYRERHCPEPHEVLRCRVPAPSGYRVPFRWPQSRDSVWFANVPHKWLTVEKKNQNWVRFERDRFRFPGGGTMFPHGADAYIDDIGRLINLKDGSIRTAIDTGCGVASWGAYLLSRNILAVSFAPRDTHEAQVQFALERGVPALIGVLASIRLPYPSRAFDMAHCSRCLIPWGQNDGHYLIEVDRVLRPGGYWILSGPPINWEKHWKGWNRTREDLKTEQTVIENVARSLCWKKLKQKDDLAIWQKPTNHVHCRMNRKVFKHPRMCQAQDPDKAWYTKMESCLTPLPEVSDIKKVAGGELAKWPERLTAIPPRISGGTLEGITAEIFRENTELWRKRVAYYKALDNQLAEKGRYRNLLDMNSFLGGFAAALVDDPVWVMNIVPVEAEINTLGAIYERGLIGTYQNWCEAMSTYPRTYDFIHADSVFSLYKDRCDMEDILLEMDRILRPEGSVIFRDDVDYLVKIKSIIGAMQWDSRIIDHENGPHQREKILLASKQYWTAPAPDGNKGGSKSASL</sequence>
<keyword evidence="7 10" id="KW-1133">Transmembrane helix</keyword>
<organism evidence="11 12">
    <name type="scientific">Carpinus fangiana</name>
    <dbReference type="NCBI Taxonomy" id="176857"/>
    <lineage>
        <taxon>Eukaryota</taxon>
        <taxon>Viridiplantae</taxon>
        <taxon>Streptophyta</taxon>
        <taxon>Embryophyta</taxon>
        <taxon>Tracheophyta</taxon>
        <taxon>Spermatophyta</taxon>
        <taxon>Magnoliopsida</taxon>
        <taxon>eudicotyledons</taxon>
        <taxon>Gunneridae</taxon>
        <taxon>Pentapetalae</taxon>
        <taxon>rosids</taxon>
        <taxon>fabids</taxon>
        <taxon>Fagales</taxon>
        <taxon>Betulaceae</taxon>
        <taxon>Carpinus</taxon>
    </lineage>
</organism>
<accession>A0A5N6QL02</accession>
<dbReference type="InterPro" id="IPR029063">
    <property type="entry name" value="SAM-dependent_MTases_sf"/>
</dbReference>